<name>A0AAU9XDK7_9CNID</name>
<keyword evidence="3" id="KW-0804">Transcription</keyword>
<dbReference type="Proteomes" id="UP001159428">
    <property type="component" value="Unassembled WGS sequence"/>
</dbReference>
<evidence type="ECO:0000313" key="7">
    <source>
        <dbReference type="Proteomes" id="UP001159428"/>
    </source>
</evidence>
<sequence>MQHSESENVRDKNFTESSANLAAAVDDGFAKDKQTVEMEFAQTQYSPRGVVLLYFRGEPAAEVDRHFSRSFAELCCLPGSSSLENSLEDSHFQDCFGVVRRNYFHPQARSFYSSVIWLNKETIREKTRKKERRRLKPLKTHLAFPDQANKLSFFSDTGLINFKISILYHSNATCIPIPMSQRNLPPSFWNPSHKNKSQHPHTGSSHHGNSVNIFQQKHNMMTHYNSNYQPTVRYDNFNRHTESNFVHTRTIPVSYAQLPTGTIKSDSSGPQIRVQPFHAFLHSLPHESASQNSDLEPNSLRFDPSYNSLLVQPDVKPHLPHIPGEPSRTRTDARNKNPVGFPAESPMRKEE</sequence>
<comment type="subcellular location">
    <subcellularLocation>
        <location evidence="1">Nucleus</location>
    </subcellularLocation>
</comment>
<reference evidence="6 7" key="1">
    <citation type="submission" date="2022-05" db="EMBL/GenBank/DDBJ databases">
        <authorList>
            <consortium name="Genoscope - CEA"/>
            <person name="William W."/>
        </authorList>
    </citation>
    <scope>NUCLEOTIDE SEQUENCE [LARGE SCALE GENOMIC DNA]</scope>
</reference>
<evidence type="ECO:0000313" key="6">
    <source>
        <dbReference type="EMBL" id="CAH3144455.1"/>
    </source>
</evidence>
<keyword evidence="4" id="KW-0539">Nucleus</keyword>
<keyword evidence="2" id="KW-0805">Transcription regulation</keyword>
<feature type="region of interest" description="Disordered" evidence="5">
    <location>
        <begin position="186"/>
        <end position="210"/>
    </location>
</feature>
<dbReference type="InterPro" id="IPR011520">
    <property type="entry name" value="Vg_fam"/>
</dbReference>
<evidence type="ECO:0000256" key="4">
    <source>
        <dbReference type="ARBA" id="ARBA00023242"/>
    </source>
</evidence>
<feature type="region of interest" description="Disordered" evidence="5">
    <location>
        <begin position="311"/>
        <end position="351"/>
    </location>
</feature>
<evidence type="ECO:0000256" key="1">
    <source>
        <dbReference type="ARBA" id="ARBA00004123"/>
    </source>
</evidence>
<dbReference type="InterPro" id="IPR053819">
    <property type="entry name" value="TEADIR3_omega_loop"/>
</dbReference>
<dbReference type="Pfam" id="PF15238">
    <property type="entry name" value="TEADIR3"/>
    <property type="match status" value="1"/>
</dbReference>
<dbReference type="GO" id="GO:0005634">
    <property type="term" value="C:nucleus"/>
    <property type="evidence" value="ECO:0007669"/>
    <property type="project" value="UniProtKB-SubCell"/>
</dbReference>
<dbReference type="Pfam" id="PF07545">
    <property type="entry name" value="Vg_Tdu"/>
    <property type="match status" value="1"/>
</dbReference>
<keyword evidence="7" id="KW-1185">Reference proteome</keyword>
<feature type="compositionally biased region" description="Polar residues" evidence="5">
    <location>
        <begin position="200"/>
        <end position="210"/>
    </location>
</feature>
<dbReference type="GO" id="GO:0006355">
    <property type="term" value="P:regulation of DNA-templated transcription"/>
    <property type="evidence" value="ECO:0007669"/>
    <property type="project" value="InterPro"/>
</dbReference>
<dbReference type="EMBL" id="CALNXJ010000039">
    <property type="protein sequence ID" value="CAH3144455.1"/>
    <property type="molecule type" value="Genomic_DNA"/>
</dbReference>
<organism evidence="6 7">
    <name type="scientific">Pocillopora meandrina</name>
    <dbReference type="NCBI Taxonomy" id="46732"/>
    <lineage>
        <taxon>Eukaryota</taxon>
        <taxon>Metazoa</taxon>
        <taxon>Cnidaria</taxon>
        <taxon>Anthozoa</taxon>
        <taxon>Hexacorallia</taxon>
        <taxon>Scleractinia</taxon>
        <taxon>Astrocoeniina</taxon>
        <taxon>Pocilloporidae</taxon>
        <taxon>Pocillopora</taxon>
    </lineage>
</organism>
<gene>
    <name evidence="6" type="ORF">PMEA_00021037</name>
</gene>
<feature type="non-terminal residue" evidence="6">
    <location>
        <position position="351"/>
    </location>
</feature>
<proteinExistence type="predicted"/>
<protein>
    <submittedName>
        <fullName evidence="6">Uncharacterized protein</fullName>
    </submittedName>
</protein>
<evidence type="ECO:0000256" key="5">
    <source>
        <dbReference type="SAM" id="MobiDB-lite"/>
    </source>
</evidence>
<evidence type="ECO:0000256" key="3">
    <source>
        <dbReference type="ARBA" id="ARBA00023163"/>
    </source>
</evidence>
<accession>A0AAU9XDK7</accession>
<evidence type="ECO:0000256" key="2">
    <source>
        <dbReference type="ARBA" id="ARBA00023015"/>
    </source>
</evidence>
<comment type="caution">
    <text evidence="6">The sequence shown here is derived from an EMBL/GenBank/DDBJ whole genome shotgun (WGS) entry which is preliminary data.</text>
</comment>
<dbReference type="AlphaFoldDB" id="A0AAU9XDK7"/>